<protein>
    <submittedName>
        <fullName evidence="1">CRISPR-associated protein</fullName>
    </submittedName>
</protein>
<dbReference type="Proteomes" id="UP001302120">
    <property type="component" value="Unassembled WGS sequence"/>
</dbReference>
<reference evidence="1 2" key="1">
    <citation type="submission" date="2023-12" db="EMBL/GenBank/DDBJ databases">
        <title>Baltic Sea Cyanobacteria.</title>
        <authorList>
            <person name="Delbaje E."/>
            <person name="Fewer D.P."/>
            <person name="Shishido T.K."/>
        </authorList>
    </citation>
    <scope>NUCLEOTIDE SEQUENCE [LARGE SCALE GENOMIC DNA]</scope>
    <source>
        <strain evidence="1 2">UHCC-0300</strain>
    </source>
</reference>
<evidence type="ECO:0000313" key="1">
    <source>
        <dbReference type="EMBL" id="MEA5582470.1"/>
    </source>
</evidence>
<name>A0ABU5UG50_9CYAN</name>
<evidence type="ECO:0000313" key="2">
    <source>
        <dbReference type="Proteomes" id="UP001302120"/>
    </source>
</evidence>
<accession>A0ABU5UG50</accession>
<keyword evidence="2" id="KW-1185">Reference proteome</keyword>
<dbReference type="RefSeq" id="WP_323196785.1">
    <property type="nucleotide sequence ID" value="NZ_JAYGHG010000023.1"/>
</dbReference>
<dbReference type="EMBL" id="JAYGHG010000023">
    <property type="protein sequence ID" value="MEA5582470.1"/>
    <property type="molecule type" value="Genomic_DNA"/>
</dbReference>
<sequence length="363" mass="41929">MYRYLIIINPLGFLYGSAGAFLSPDDLVGRSGAKFPPDAYTLSGLFFGANKTEQFINHEELKELHVAGPFWAELDNPEYFYLPIPWTKIINQEENQTDEWEIRDDKWYRSEETKEIEPDSRWQTINYWEDSAETLLINGGTAKDPWKYTSILHPKLEKDQRCVQQKGGLFLENSVQMGYHTRDNEKLETCLVYLSTHELPKGWYCFGGENHLVEISSMELTDDSWIVKLLKQKIQRSCALITPGVWGSTRFSRRYPDPQHTTFPQPSHILTDKPSPYRYRVGDNKGRGRLGRGRYAVPAGTVYVFDEPLNKSWWGDRKEPGFPDELEFINESGFPNEWFPNEGFYLKQLGCGLCLPLAITGVD</sequence>
<gene>
    <name evidence="1" type="ORF">VB620_14110</name>
</gene>
<proteinExistence type="predicted"/>
<comment type="caution">
    <text evidence="1">The sequence shown here is derived from an EMBL/GenBank/DDBJ whole genome shotgun (WGS) entry which is preliminary data.</text>
</comment>
<organism evidence="1 2">
    <name type="scientific">Nodularia harveyana UHCC-0300</name>
    <dbReference type="NCBI Taxonomy" id="2974287"/>
    <lineage>
        <taxon>Bacteria</taxon>
        <taxon>Bacillati</taxon>
        <taxon>Cyanobacteriota</taxon>
        <taxon>Cyanophyceae</taxon>
        <taxon>Nostocales</taxon>
        <taxon>Nodulariaceae</taxon>
        <taxon>Nodularia</taxon>
    </lineage>
</organism>